<reference evidence="2 3" key="1">
    <citation type="submission" date="2019-06" db="EMBL/GenBank/DDBJ databases">
        <title>Whole genome shotgun sequence of Streptomyces gardneri NBRC 12865.</title>
        <authorList>
            <person name="Hosoyama A."/>
            <person name="Uohara A."/>
            <person name="Ohji S."/>
            <person name="Ichikawa N."/>
        </authorList>
    </citation>
    <scope>NUCLEOTIDE SEQUENCE [LARGE SCALE GENOMIC DNA]</scope>
    <source>
        <strain evidence="2 3">NBRC 12865</strain>
    </source>
</reference>
<evidence type="ECO:0000313" key="2">
    <source>
        <dbReference type="EMBL" id="GEB60046.1"/>
    </source>
</evidence>
<proteinExistence type="predicted"/>
<dbReference type="Proteomes" id="UP000315226">
    <property type="component" value="Unassembled WGS sequence"/>
</dbReference>
<dbReference type="AlphaFoldDB" id="A0A4Y3RQS5"/>
<feature type="region of interest" description="Disordered" evidence="1">
    <location>
        <begin position="130"/>
        <end position="202"/>
    </location>
</feature>
<organism evidence="2 3">
    <name type="scientific">Streptomyces gardneri</name>
    <dbReference type="NCBI Taxonomy" id="66892"/>
    <lineage>
        <taxon>Bacteria</taxon>
        <taxon>Bacillati</taxon>
        <taxon>Actinomycetota</taxon>
        <taxon>Actinomycetes</taxon>
        <taxon>Kitasatosporales</taxon>
        <taxon>Streptomycetaceae</taxon>
        <taxon>Streptomyces</taxon>
    </lineage>
</organism>
<evidence type="ECO:0000256" key="1">
    <source>
        <dbReference type="SAM" id="MobiDB-lite"/>
    </source>
</evidence>
<feature type="compositionally biased region" description="Basic and acidic residues" evidence="1">
    <location>
        <begin position="170"/>
        <end position="181"/>
    </location>
</feature>
<dbReference type="EMBL" id="BJMN01000039">
    <property type="protein sequence ID" value="GEB60046.1"/>
    <property type="molecule type" value="Genomic_DNA"/>
</dbReference>
<evidence type="ECO:0000313" key="3">
    <source>
        <dbReference type="Proteomes" id="UP000315226"/>
    </source>
</evidence>
<accession>A0A4Y3RQS5</accession>
<gene>
    <name evidence="2" type="ORF">SGA01_56510</name>
</gene>
<name>A0A4Y3RQS5_9ACTN</name>
<sequence length="426" mass="45942">MDAEKSGDPGLTRYRVVAQRTVAEHEGAATLTHFAFARSVEEAVSKVRQAHEGPGCVYGDQGLYRVVEVAEESPLNEERELEEARRRFVTWVMTAAQAETVEVITGVPHSEMYGTLCDFFTRAVVFPASGSRSAPRRATPRCTPATPPAPYPASSSNTSPTTAWTCESWRPGDDRTRDHAPGRRAQQRSPAQGDAVPDRRRGAWASSLRCAPGVEGSRPLRARQAAPVNARLRLFALLEAQGVSAEEADDLVAALEAGAVAGAQCEVVEFDGLAPGERGTEFEDGWDEGVKAVSDALVRIADRGWERRAGGSASAGELTVHFAYIRQRERADLERLQSFVRESVLPATSPHTMSRRWVLNALGEAGGLCTAQTVELSTGDIILCTRDAGHYDPTDKPTGGRPGGWHRCNSSIWNDSGAACIPHAAI</sequence>
<keyword evidence="3" id="KW-1185">Reference proteome</keyword>
<comment type="caution">
    <text evidence="2">The sequence shown here is derived from an EMBL/GenBank/DDBJ whole genome shotgun (WGS) entry which is preliminary data.</text>
</comment>
<protein>
    <submittedName>
        <fullName evidence="2">Uncharacterized protein</fullName>
    </submittedName>
</protein>
<feature type="compositionally biased region" description="Low complexity" evidence="1">
    <location>
        <begin position="152"/>
        <end position="165"/>
    </location>
</feature>